<evidence type="ECO:0000313" key="5">
    <source>
        <dbReference type="EMBL" id="OQV12816.1"/>
    </source>
</evidence>
<feature type="signal peptide" evidence="3">
    <location>
        <begin position="1"/>
        <end position="21"/>
    </location>
</feature>
<evidence type="ECO:0000313" key="6">
    <source>
        <dbReference type="Proteomes" id="UP000192578"/>
    </source>
</evidence>
<feature type="compositionally biased region" description="Basic and acidic residues" evidence="2">
    <location>
        <begin position="26"/>
        <end position="38"/>
    </location>
</feature>
<sequence>MFSREVCSLFLVTLLLLTVTGTKEEEGSCSADRAKAEESDGSCSADGAGKDGKSCGCGSNALNRDAKLDKKTTKSAAKNEDDSDAVVESEEPEDSRKGMVEIPAGKFRMGTDEPQFPADGEGPSRPVELDGFLMDTMEVSNAQFKDFVDATDYITEAESFGNSFVFFGMMTEAQMEVVNESVAAAPWWYKTPNAYWREPEGIDSNLDDRWDHPVTHVSWNDAVAYCKWRGKRLPTEAEWEYACRGGLENHLFPWGNKLTGKGGVHKTNIWQGEFPTNNTGEDGWMWTAPVDMFEANKYGLKQMTGNVWEWTADYWNTHHKQDLKKNPKGPKKGTDKVKKGGSFLCHKSYCYRYRCEARSQNGVDSAASNLGFRCVADLNKN</sequence>
<dbReference type="Gene3D" id="3.90.1580.10">
    <property type="entry name" value="paralog of FGE (formylglycine-generating enzyme)"/>
    <property type="match status" value="1"/>
</dbReference>
<comment type="caution">
    <text evidence="5">The sequence shown here is derived from an EMBL/GenBank/DDBJ whole genome shotgun (WGS) entry which is preliminary data.</text>
</comment>
<feature type="region of interest" description="Disordered" evidence="2">
    <location>
        <begin position="26"/>
        <end position="100"/>
    </location>
</feature>
<reference evidence="6" key="1">
    <citation type="submission" date="2017-01" db="EMBL/GenBank/DDBJ databases">
        <title>Comparative genomics of anhydrobiosis in the tardigrade Hypsibius dujardini.</title>
        <authorList>
            <person name="Yoshida Y."/>
            <person name="Koutsovoulos G."/>
            <person name="Laetsch D."/>
            <person name="Stevens L."/>
            <person name="Kumar S."/>
            <person name="Horikawa D."/>
            <person name="Ishino K."/>
            <person name="Komine S."/>
            <person name="Tomita M."/>
            <person name="Blaxter M."/>
            <person name="Arakawa K."/>
        </authorList>
    </citation>
    <scope>NUCLEOTIDE SEQUENCE [LARGE SCALE GENOMIC DNA]</scope>
    <source>
        <strain evidence="6">Z151</strain>
    </source>
</reference>
<dbReference type="SUPFAM" id="SSF56436">
    <property type="entry name" value="C-type lectin-like"/>
    <property type="match status" value="1"/>
</dbReference>
<dbReference type="OrthoDB" id="659at2759"/>
<keyword evidence="3" id="KW-0732">Signal</keyword>
<dbReference type="Proteomes" id="UP000192578">
    <property type="component" value="Unassembled WGS sequence"/>
</dbReference>
<dbReference type="GO" id="GO:0005783">
    <property type="term" value="C:endoplasmic reticulum"/>
    <property type="evidence" value="ECO:0007669"/>
    <property type="project" value="TreeGrafter"/>
</dbReference>
<feature type="compositionally biased region" description="Acidic residues" evidence="2">
    <location>
        <begin position="81"/>
        <end position="93"/>
    </location>
</feature>
<evidence type="ECO:0000259" key="4">
    <source>
        <dbReference type="Pfam" id="PF03781"/>
    </source>
</evidence>
<evidence type="ECO:0000256" key="2">
    <source>
        <dbReference type="SAM" id="MobiDB-lite"/>
    </source>
</evidence>
<evidence type="ECO:0000256" key="3">
    <source>
        <dbReference type="SAM" id="SignalP"/>
    </source>
</evidence>
<dbReference type="EMBL" id="MTYJ01000136">
    <property type="protein sequence ID" value="OQV12816.1"/>
    <property type="molecule type" value="Genomic_DNA"/>
</dbReference>
<gene>
    <name evidence="5" type="ORF">BV898_12945</name>
</gene>
<name>A0A1W0WC78_HYPEX</name>
<dbReference type="InterPro" id="IPR051043">
    <property type="entry name" value="Sulfatase_Mod_Factor_Kinase"/>
</dbReference>
<dbReference type="InterPro" id="IPR005532">
    <property type="entry name" value="SUMF_dom"/>
</dbReference>
<organism evidence="5 6">
    <name type="scientific">Hypsibius exemplaris</name>
    <name type="common">Freshwater tardigrade</name>
    <dbReference type="NCBI Taxonomy" id="2072580"/>
    <lineage>
        <taxon>Eukaryota</taxon>
        <taxon>Metazoa</taxon>
        <taxon>Ecdysozoa</taxon>
        <taxon>Tardigrada</taxon>
        <taxon>Eutardigrada</taxon>
        <taxon>Parachela</taxon>
        <taxon>Hypsibioidea</taxon>
        <taxon>Hypsibiidae</taxon>
        <taxon>Hypsibius</taxon>
    </lineage>
</organism>
<dbReference type="AlphaFoldDB" id="A0A1W0WC78"/>
<dbReference type="InterPro" id="IPR042095">
    <property type="entry name" value="SUMF_sf"/>
</dbReference>
<dbReference type="PANTHER" id="PTHR23150:SF19">
    <property type="entry name" value="FORMYLGLYCINE-GENERATING ENZYME"/>
    <property type="match status" value="1"/>
</dbReference>
<dbReference type="InterPro" id="IPR016187">
    <property type="entry name" value="CTDL_fold"/>
</dbReference>
<keyword evidence="6" id="KW-1185">Reference proteome</keyword>
<evidence type="ECO:0000256" key="1">
    <source>
        <dbReference type="ARBA" id="ARBA00005310"/>
    </source>
</evidence>
<dbReference type="PANTHER" id="PTHR23150">
    <property type="entry name" value="SULFATASE MODIFYING FACTOR 1, 2"/>
    <property type="match status" value="1"/>
</dbReference>
<dbReference type="GO" id="GO:0120147">
    <property type="term" value="F:formylglycine-generating oxidase activity"/>
    <property type="evidence" value="ECO:0007669"/>
    <property type="project" value="TreeGrafter"/>
</dbReference>
<proteinExistence type="inferred from homology"/>
<dbReference type="Pfam" id="PF03781">
    <property type="entry name" value="FGE-sulfatase"/>
    <property type="match status" value="1"/>
</dbReference>
<feature type="chain" id="PRO_5013161985" evidence="3">
    <location>
        <begin position="22"/>
        <end position="381"/>
    </location>
</feature>
<protein>
    <submittedName>
        <fullName evidence="5">Sulfatase-modifying factor 1</fullName>
    </submittedName>
</protein>
<feature type="compositionally biased region" description="Basic and acidic residues" evidence="2">
    <location>
        <begin position="64"/>
        <end position="80"/>
    </location>
</feature>
<feature type="domain" description="Sulfatase-modifying factor enzyme-like" evidence="4">
    <location>
        <begin position="97"/>
        <end position="375"/>
    </location>
</feature>
<accession>A0A1W0WC78</accession>
<comment type="similarity">
    <text evidence="1">Belongs to the sulfatase-modifying factor family.</text>
</comment>